<keyword evidence="6" id="KW-1185">Reference proteome</keyword>
<dbReference type="PROSITE" id="PS00108">
    <property type="entry name" value="PROTEIN_KINASE_ST"/>
    <property type="match status" value="1"/>
</dbReference>
<dbReference type="Proteomes" id="UP000001593">
    <property type="component" value="Unassembled WGS sequence"/>
</dbReference>
<dbReference type="OMA" id="ISCENIM"/>
<keyword evidence="1" id="KW-0723">Serine/threonine-protein kinase</keyword>
<proteinExistence type="predicted"/>
<dbReference type="GO" id="GO:0034271">
    <property type="term" value="C:phosphatidylinositol 3-kinase complex, class III, type I"/>
    <property type="evidence" value="ECO:0000318"/>
    <property type="project" value="GO_Central"/>
</dbReference>
<dbReference type="FunFam" id="1.25.10.10:FF:000154">
    <property type="entry name" value="Phosphoinositide 3-kinase regulatory subunit 4"/>
    <property type="match status" value="1"/>
</dbReference>
<dbReference type="HOGENOM" id="CLU_001696_2_0_1"/>
<dbReference type="PANTHER" id="PTHR17583">
    <property type="entry name" value="PHOSPHOINOSITIDE 3-KINASE REGULATORY SUBUNIT 4"/>
    <property type="match status" value="1"/>
</dbReference>
<reference evidence="5 6" key="1">
    <citation type="journal article" date="2007" name="Science">
        <title>Sea anemone genome reveals ancestral eumetazoan gene repertoire and genomic organization.</title>
        <authorList>
            <person name="Putnam N.H."/>
            <person name="Srivastava M."/>
            <person name="Hellsten U."/>
            <person name="Dirks B."/>
            <person name="Chapman J."/>
            <person name="Salamov A."/>
            <person name="Terry A."/>
            <person name="Shapiro H."/>
            <person name="Lindquist E."/>
            <person name="Kapitonov V.V."/>
            <person name="Jurka J."/>
            <person name="Genikhovich G."/>
            <person name="Grigoriev I.V."/>
            <person name="Lucas S.M."/>
            <person name="Steele R.E."/>
            <person name="Finnerty J.R."/>
            <person name="Technau U."/>
            <person name="Martindale M.Q."/>
            <person name="Rokhsar D.S."/>
        </authorList>
    </citation>
    <scope>NUCLEOTIDE SEQUENCE [LARGE SCALE GENOMIC DNA]</scope>
    <source>
        <strain evidence="6">CH2 X CH6</strain>
    </source>
</reference>
<dbReference type="InterPro" id="IPR000719">
    <property type="entry name" value="Prot_kinase_dom"/>
</dbReference>
<evidence type="ECO:0000259" key="4">
    <source>
        <dbReference type="PROSITE" id="PS50011"/>
    </source>
</evidence>
<keyword evidence="1" id="KW-0808">Transferase</keyword>
<organism evidence="5 6">
    <name type="scientific">Nematostella vectensis</name>
    <name type="common">Starlet sea anemone</name>
    <dbReference type="NCBI Taxonomy" id="45351"/>
    <lineage>
        <taxon>Eukaryota</taxon>
        <taxon>Metazoa</taxon>
        <taxon>Cnidaria</taxon>
        <taxon>Anthozoa</taxon>
        <taxon>Hexacorallia</taxon>
        <taxon>Actiniaria</taxon>
        <taxon>Edwardsiidae</taxon>
        <taxon>Nematostella</taxon>
    </lineage>
</organism>
<feature type="non-terminal residue" evidence="5">
    <location>
        <position position="1"/>
    </location>
</feature>
<dbReference type="GO" id="GO:0034272">
    <property type="term" value="C:phosphatidylinositol 3-kinase complex, class III, type II"/>
    <property type="evidence" value="ECO:0000318"/>
    <property type="project" value="GO_Central"/>
</dbReference>
<dbReference type="Gene3D" id="1.25.10.10">
    <property type="entry name" value="Leucine-rich Repeat Variant"/>
    <property type="match status" value="2"/>
</dbReference>
<dbReference type="InterPro" id="IPR045162">
    <property type="entry name" value="Vps15-like"/>
</dbReference>
<evidence type="ECO:0000256" key="1">
    <source>
        <dbReference type="ARBA" id="ARBA00022527"/>
    </source>
</evidence>
<dbReference type="PANTHER" id="PTHR17583:SF0">
    <property type="entry name" value="PHOSPHOINOSITIDE 3-KINASE REGULATORY SUBUNIT 4"/>
    <property type="match status" value="1"/>
</dbReference>
<dbReference type="SUPFAM" id="SSF48371">
    <property type="entry name" value="ARM repeat"/>
    <property type="match status" value="1"/>
</dbReference>
<keyword evidence="1" id="KW-0418">Kinase</keyword>
<dbReference type="Pfam" id="PF22956">
    <property type="entry name" value="VPS15-like_hel"/>
    <property type="match status" value="1"/>
</dbReference>
<dbReference type="STRING" id="45351.A7T6I2"/>
<dbReference type="InterPro" id="IPR055231">
    <property type="entry name" value="2AA_helical"/>
</dbReference>
<feature type="non-terminal residue" evidence="5">
    <location>
        <position position="588"/>
    </location>
</feature>
<dbReference type="AlphaFoldDB" id="A7T6I2"/>
<dbReference type="GO" id="GO:0005770">
    <property type="term" value="C:late endosome"/>
    <property type="evidence" value="ECO:0000318"/>
    <property type="project" value="GO_Central"/>
</dbReference>
<gene>
    <name evidence="5" type="ORF">NEMVEDRAFT_v1g326</name>
</gene>
<evidence type="ECO:0000256" key="2">
    <source>
        <dbReference type="ARBA" id="ARBA00022574"/>
    </source>
</evidence>
<dbReference type="InterPro" id="IPR008271">
    <property type="entry name" value="Ser/Thr_kinase_AS"/>
</dbReference>
<dbReference type="InterPro" id="IPR011009">
    <property type="entry name" value="Kinase-like_dom_sf"/>
</dbReference>
<accession>A7T6I2</accession>
<dbReference type="GO" id="GO:0000425">
    <property type="term" value="P:pexophagy"/>
    <property type="evidence" value="ECO:0000318"/>
    <property type="project" value="GO_Central"/>
</dbReference>
<name>A7T6I2_NEMVE</name>
<dbReference type="InterPro" id="IPR016024">
    <property type="entry name" value="ARM-type_fold"/>
</dbReference>
<dbReference type="InterPro" id="IPR011989">
    <property type="entry name" value="ARM-like"/>
</dbReference>
<dbReference type="eggNOG" id="KOG1240">
    <property type="taxonomic scope" value="Eukaryota"/>
</dbReference>
<dbReference type="GO" id="GO:0004674">
    <property type="term" value="F:protein serine/threonine kinase activity"/>
    <property type="evidence" value="ECO:0000318"/>
    <property type="project" value="GO_Central"/>
</dbReference>
<dbReference type="Gene3D" id="1.10.510.10">
    <property type="entry name" value="Transferase(Phosphotransferase) domain 1"/>
    <property type="match status" value="1"/>
</dbReference>
<sequence length="588" mass="66829">REGLCVVKVFAIQDPSLPLKTYQEELTNIKVRLGNAANVLPFQKSILTDKASLLIRQYIKDNLYDRISLVRKLSSTVSPRVITYRGMDEYTMSDSLYNSQVCHGDIKTENIMVTAWNWALLSDIASFKPAYLPEDNPADFNFYFDTSRRRTCYVAPERFLDARQAESLATSGVPFSMGEVQGGPSLPDMDLVQHRKGDLAPSMDVFSVGCVIAELFTDGNKLFDLSELLAYKKDDYYPTAGLSKIEDNRIREMVEHMILKDPQQRLTAVEYMRVYKGQVFPEQFYDFLKGYMTRFAILPVLTSDEKISRIKRDINQILQELLPPGDPGDLKPGQDRDGCLVIVVSLLTSCIRTCKYCVSKLTALELMLTIARHVSDDVILERLLPYMLFLVNDPLPQVRAQGLKTLTQCLHLVRNIPRSDANIFPEYILPSLSWLTQDAEVIVRIAYAESIASLAETALKFLEMAQLDYANASMETQVDDAPIQYQVRDGFYDTELQALHELIQRKVVTLLSDPENIVKQTLLENGITRLCVFFGRQKANDVLLSHMITFLNDKRDWQLRGAFFDSIVGVAAYVGWQSLAMLRPLLEQ</sequence>
<evidence type="ECO:0000313" key="5">
    <source>
        <dbReference type="EMBL" id="EDO28423.1"/>
    </source>
</evidence>
<keyword evidence="3" id="KW-0677">Repeat</keyword>
<dbReference type="PROSITE" id="PS50011">
    <property type="entry name" value="PROTEIN_KINASE_DOM"/>
    <property type="match status" value="1"/>
</dbReference>
<dbReference type="EMBL" id="DS471584">
    <property type="protein sequence ID" value="EDO28423.1"/>
    <property type="molecule type" value="Genomic_DNA"/>
</dbReference>
<dbReference type="PhylomeDB" id="A7T6I2"/>
<feature type="domain" description="Protein kinase" evidence="4">
    <location>
        <begin position="1"/>
        <end position="288"/>
    </location>
</feature>
<evidence type="ECO:0000313" key="6">
    <source>
        <dbReference type="Proteomes" id="UP000001593"/>
    </source>
</evidence>
<evidence type="ECO:0000256" key="3">
    <source>
        <dbReference type="ARBA" id="ARBA00022737"/>
    </source>
</evidence>
<dbReference type="InParanoid" id="A7T6I2"/>
<dbReference type="GO" id="GO:0005524">
    <property type="term" value="F:ATP binding"/>
    <property type="evidence" value="ECO:0007669"/>
    <property type="project" value="InterPro"/>
</dbReference>
<dbReference type="CDD" id="cd13980">
    <property type="entry name" value="STKc_Vps15"/>
    <property type="match status" value="1"/>
</dbReference>
<keyword evidence="2" id="KW-0853">WD repeat</keyword>
<dbReference type="SMART" id="SM00220">
    <property type="entry name" value="S_TKc"/>
    <property type="match status" value="1"/>
</dbReference>
<dbReference type="GO" id="GO:0071561">
    <property type="term" value="C:nucleus-vacuole junction"/>
    <property type="evidence" value="ECO:0000318"/>
    <property type="project" value="GO_Central"/>
</dbReference>
<protein>
    <recommendedName>
        <fullName evidence="4">Protein kinase domain-containing protein</fullName>
    </recommendedName>
</protein>
<dbReference type="GO" id="GO:0045324">
    <property type="term" value="P:late endosome to vacuole transport"/>
    <property type="evidence" value="ECO:0000318"/>
    <property type="project" value="GO_Central"/>
</dbReference>
<dbReference type="SUPFAM" id="SSF56112">
    <property type="entry name" value="Protein kinase-like (PK-like)"/>
    <property type="match status" value="1"/>
</dbReference>
<dbReference type="GO" id="GO:0006623">
    <property type="term" value="P:protein targeting to vacuole"/>
    <property type="evidence" value="ECO:0000318"/>
    <property type="project" value="GO_Central"/>
</dbReference>